<dbReference type="Proteomes" id="UP001174936">
    <property type="component" value="Unassembled WGS sequence"/>
</dbReference>
<reference evidence="1" key="1">
    <citation type="submission" date="2023-06" db="EMBL/GenBank/DDBJ databases">
        <title>Genome-scale phylogeny and comparative genomics of the fungal order Sordariales.</title>
        <authorList>
            <consortium name="Lawrence Berkeley National Laboratory"/>
            <person name="Hensen N."/>
            <person name="Bonometti L."/>
            <person name="Westerberg I."/>
            <person name="Brannstrom I.O."/>
            <person name="Guillou S."/>
            <person name="Cros-Aarteil S."/>
            <person name="Calhoun S."/>
            <person name="Haridas S."/>
            <person name="Kuo A."/>
            <person name="Mondo S."/>
            <person name="Pangilinan J."/>
            <person name="Riley R."/>
            <person name="Labutti K."/>
            <person name="Andreopoulos B."/>
            <person name="Lipzen A."/>
            <person name="Chen C."/>
            <person name="Yanf M."/>
            <person name="Daum C."/>
            <person name="Ng V."/>
            <person name="Clum A."/>
            <person name="Steindorff A."/>
            <person name="Ohm R."/>
            <person name="Martin F."/>
            <person name="Silar P."/>
            <person name="Natvig D."/>
            <person name="Lalanne C."/>
            <person name="Gautier V."/>
            <person name="Ament-Velasquez S.L."/>
            <person name="Kruys A."/>
            <person name="Hutchinson M.I."/>
            <person name="Powell A.J."/>
            <person name="Barry K."/>
            <person name="Miller A.N."/>
            <person name="Grigoriev I.V."/>
            <person name="Debuchy R."/>
            <person name="Gladieux P."/>
            <person name="Thoren M.H."/>
            <person name="Johannesson H."/>
        </authorList>
    </citation>
    <scope>NUCLEOTIDE SEQUENCE</scope>
    <source>
        <strain evidence="1">SMH2532-1</strain>
    </source>
</reference>
<dbReference type="AlphaFoldDB" id="A0AA39YNZ1"/>
<sequence length="168" mass="19317">MTGKPLNEFQLGILKRLLQIQKLTNQDIAFVLDCDERTIRRRRYEFAATGNLAKKRDVGKNAEKLKPEHLEKLREWLKTHDDAPLLEDCQLFLKTHFDLHVSLQTISRQLRRASGRFRPNSKVRRDAEGRILALSSLAAGTTNQENQPGQGEQCQRHEEARFGVLNGC</sequence>
<gene>
    <name evidence="1" type="ORF">B0T16DRAFT_398415</name>
</gene>
<protein>
    <submittedName>
        <fullName evidence="1">Uncharacterized protein</fullName>
    </submittedName>
</protein>
<dbReference type="EMBL" id="JAULSV010000001">
    <property type="protein sequence ID" value="KAK0656057.1"/>
    <property type="molecule type" value="Genomic_DNA"/>
</dbReference>
<name>A0AA39YNZ1_9PEZI</name>
<dbReference type="InterPro" id="IPR009057">
    <property type="entry name" value="Homeodomain-like_sf"/>
</dbReference>
<keyword evidence="2" id="KW-1185">Reference proteome</keyword>
<dbReference type="SUPFAM" id="SSF46689">
    <property type="entry name" value="Homeodomain-like"/>
    <property type="match status" value="1"/>
</dbReference>
<proteinExistence type="predicted"/>
<evidence type="ECO:0000313" key="1">
    <source>
        <dbReference type="EMBL" id="KAK0656057.1"/>
    </source>
</evidence>
<organism evidence="1 2">
    <name type="scientific">Cercophora newfieldiana</name>
    <dbReference type="NCBI Taxonomy" id="92897"/>
    <lineage>
        <taxon>Eukaryota</taxon>
        <taxon>Fungi</taxon>
        <taxon>Dikarya</taxon>
        <taxon>Ascomycota</taxon>
        <taxon>Pezizomycotina</taxon>
        <taxon>Sordariomycetes</taxon>
        <taxon>Sordariomycetidae</taxon>
        <taxon>Sordariales</taxon>
        <taxon>Lasiosphaeriaceae</taxon>
        <taxon>Cercophora</taxon>
    </lineage>
</organism>
<evidence type="ECO:0000313" key="2">
    <source>
        <dbReference type="Proteomes" id="UP001174936"/>
    </source>
</evidence>
<comment type="caution">
    <text evidence="1">The sequence shown here is derived from an EMBL/GenBank/DDBJ whole genome shotgun (WGS) entry which is preliminary data.</text>
</comment>
<accession>A0AA39YNZ1</accession>